<feature type="transmembrane region" description="Helical" evidence="2">
    <location>
        <begin position="208"/>
        <end position="224"/>
    </location>
</feature>
<dbReference type="AlphaFoldDB" id="A0A0V0QRP2"/>
<evidence type="ECO:0000256" key="1">
    <source>
        <dbReference type="SAM" id="MobiDB-lite"/>
    </source>
</evidence>
<keyword evidence="4" id="KW-1185">Reference proteome</keyword>
<protein>
    <recommendedName>
        <fullName evidence="5">Transmembrane protein</fullName>
    </recommendedName>
</protein>
<reference evidence="3 4" key="1">
    <citation type="journal article" date="2015" name="Sci. Rep.">
        <title>Genome of the facultative scuticociliatosis pathogen Pseudocohnilembus persalinus provides insight into its virulence through horizontal gene transfer.</title>
        <authorList>
            <person name="Xiong J."/>
            <person name="Wang G."/>
            <person name="Cheng J."/>
            <person name="Tian M."/>
            <person name="Pan X."/>
            <person name="Warren A."/>
            <person name="Jiang C."/>
            <person name="Yuan D."/>
            <person name="Miao W."/>
        </authorList>
    </citation>
    <scope>NUCLEOTIDE SEQUENCE [LARGE SCALE GENOMIC DNA]</scope>
    <source>
        <strain evidence="3">36N120E</strain>
    </source>
</reference>
<sequence length="244" mass="28530">MFNQLRNQQKSQQLAPIQNPPHQQYQNQDKFGGPRLGQQFGNMYQKVDENDQDYQNPDRNVKLQMLQKQSADIKKNIANGQVKDIDIDNAIELKGNEKIQDLNDDNLEYLIQLHLKQKPERKMNFLENLKDGTFVKISDAVLREKERQGEEEQYSKQEVVDQFSQDLYSLIKGSNVRYNIMYSIILFSGDTDYNKEYQATNGLRLNQLLYIFGAISFVGSYHLFKQADLQEDFDDNSDNDVEII</sequence>
<feature type="compositionally biased region" description="Polar residues" evidence="1">
    <location>
        <begin position="1"/>
        <end position="29"/>
    </location>
</feature>
<feature type="region of interest" description="Disordered" evidence="1">
    <location>
        <begin position="1"/>
        <end position="39"/>
    </location>
</feature>
<evidence type="ECO:0000313" key="3">
    <source>
        <dbReference type="EMBL" id="KRX04865.1"/>
    </source>
</evidence>
<organism evidence="3 4">
    <name type="scientific">Pseudocohnilembus persalinus</name>
    <name type="common">Ciliate</name>
    <dbReference type="NCBI Taxonomy" id="266149"/>
    <lineage>
        <taxon>Eukaryota</taxon>
        <taxon>Sar</taxon>
        <taxon>Alveolata</taxon>
        <taxon>Ciliophora</taxon>
        <taxon>Intramacronucleata</taxon>
        <taxon>Oligohymenophorea</taxon>
        <taxon>Scuticociliatia</taxon>
        <taxon>Philasterida</taxon>
        <taxon>Pseudocohnilembidae</taxon>
        <taxon>Pseudocohnilembus</taxon>
    </lineage>
</organism>
<keyword evidence="2" id="KW-0472">Membrane</keyword>
<comment type="caution">
    <text evidence="3">The sequence shown here is derived from an EMBL/GenBank/DDBJ whole genome shotgun (WGS) entry which is preliminary data.</text>
</comment>
<keyword evidence="2" id="KW-1133">Transmembrane helix</keyword>
<dbReference type="EMBL" id="LDAU01000110">
    <property type="protein sequence ID" value="KRX04865.1"/>
    <property type="molecule type" value="Genomic_DNA"/>
</dbReference>
<evidence type="ECO:0000256" key="2">
    <source>
        <dbReference type="SAM" id="Phobius"/>
    </source>
</evidence>
<accession>A0A0V0QRP2</accession>
<gene>
    <name evidence="3" type="ORF">PPERSA_06499</name>
</gene>
<dbReference type="Proteomes" id="UP000054937">
    <property type="component" value="Unassembled WGS sequence"/>
</dbReference>
<dbReference type="InParanoid" id="A0A0V0QRP2"/>
<evidence type="ECO:0008006" key="5">
    <source>
        <dbReference type="Google" id="ProtNLM"/>
    </source>
</evidence>
<evidence type="ECO:0000313" key="4">
    <source>
        <dbReference type="Proteomes" id="UP000054937"/>
    </source>
</evidence>
<keyword evidence="2" id="KW-0812">Transmembrane</keyword>
<proteinExistence type="predicted"/>
<name>A0A0V0QRP2_PSEPJ</name>